<dbReference type="Pfam" id="PF01420">
    <property type="entry name" value="Methylase_S"/>
    <property type="match status" value="2"/>
</dbReference>
<comment type="similarity">
    <text evidence="1">Belongs to the type-I restriction system S methylase family.</text>
</comment>
<name>A0ABZ1AKR4_AROEV</name>
<evidence type="ECO:0000256" key="3">
    <source>
        <dbReference type="ARBA" id="ARBA00023125"/>
    </source>
</evidence>
<dbReference type="PANTHER" id="PTHR30408:SF12">
    <property type="entry name" value="TYPE I RESTRICTION ENZYME MJAVIII SPECIFICITY SUBUNIT"/>
    <property type="match status" value="1"/>
</dbReference>
<evidence type="ECO:0000256" key="1">
    <source>
        <dbReference type="ARBA" id="ARBA00010923"/>
    </source>
</evidence>
<feature type="domain" description="Type I restriction modification DNA specificity" evidence="5">
    <location>
        <begin position="3"/>
        <end position="164"/>
    </location>
</feature>
<keyword evidence="6" id="KW-0378">Hydrolase</keyword>
<dbReference type="PANTHER" id="PTHR30408">
    <property type="entry name" value="TYPE-1 RESTRICTION ENZYME ECOKI SPECIFICITY PROTEIN"/>
    <property type="match status" value="1"/>
</dbReference>
<evidence type="ECO:0000313" key="6">
    <source>
        <dbReference type="EMBL" id="WRL46465.1"/>
    </source>
</evidence>
<protein>
    <submittedName>
        <fullName evidence="6">Restriction endonuclease subunit S</fullName>
        <ecNumber evidence="6">3.1.21.-</ecNumber>
    </submittedName>
</protein>
<dbReference type="Gene3D" id="3.90.220.20">
    <property type="entry name" value="DNA methylase specificity domains"/>
    <property type="match status" value="2"/>
</dbReference>
<dbReference type="Proteomes" id="UP001626593">
    <property type="component" value="Chromosome"/>
</dbReference>
<dbReference type="InterPro" id="IPR052021">
    <property type="entry name" value="Type-I_RS_S_subunit"/>
</dbReference>
<proteinExistence type="inferred from homology"/>
<keyword evidence="2" id="KW-0680">Restriction system</keyword>
<reference evidence="6 7" key="1">
    <citation type="submission" date="2023-12" db="EMBL/GenBank/DDBJ databases">
        <title>A. evansii MAY27, complete genome.</title>
        <authorList>
            <person name="Wang Y."/>
        </authorList>
    </citation>
    <scope>NUCLEOTIDE SEQUENCE [LARGE SCALE GENOMIC DNA]</scope>
    <source>
        <strain evidence="6 7">MAY27</strain>
    </source>
</reference>
<dbReference type="GO" id="GO:0016787">
    <property type="term" value="F:hydrolase activity"/>
    <property type="evidence" value="ECO:0007669"/>
    <property type="project" value="UniProtKB-KW"/>
</dbReference>
<keyword evidence="7" id="KW-1185">Reference proteome</keyword>
<evidence type="ECO:0000259" key="5">
    <source>
        <dbReference type="Pfam" id="PF01420"/>
    </source>
</evidence>
<accession>A0ABZ1AKR4</accession>
<gene>
    <name evidence="6" type="ORF">U5817_00035</name>
</gene>
<feature type="domain" description="Type I restriction modification DNA specificity" evidence="5">
    <location>
        <begin position="242"/>
        <end position="374"/>
    </location>
</feature>
<evidence type="ECO:0000256" key="2">
    <source>
        <dbReference type="ARBA" id="ARBA00022747"/>
    </source>
</evidence>
<dbReference type="InterPro" id="IPR000055">
    <property type="entry name" value="Restrct_endonuc_typeI_TRD"/>
</dbReference>
<dbReference type="EC" id="3.1.21.-" evidence="6"/>
<dbReference type="Gene3D" id="1.10.287.1120">
    <property type="entry name" value="Bipartite methylase S protein"/>
    <property type="match status" value="1"/>
</dbReference>
<keyword evidence="3" id="KW-0238">DNA-binding</keyword>
<dbReference type="EMBL" id="CP141259">
    <property type="protein sequence ID" value="WRL46465.1"/>
    <property type="molecule type" value="Genomic_DNA"/>
</dbReference>
<dbReference type="RefSeq" id="WP_407279278.1">
    <property type="nucleotide sequence ID" value="NZ_CP141259.1"/>
</dbReference>
<keyword evidence="6" id="KW-0540">Nuclease</keyword>
<sequence>MLPEGWKQTTVGNACAIKNNLRLPISTEQRSGMHGPYPYFGPTGVLGYLDHYRINEEFALIGEDGDHFLKFKEREMTLYFSGKANVNNHAHIVGNSSACLAKWFHYTFMHCDLTPVLSRQGVGRYKLTKSGLENLKIILPSIAEQEQIITVLATWDDAIAATQKLVANTRQQKRALMQQLLSGKRRLKQFARSDRRVATRFGSLPVDWEHVAIERVANEFSAKNVADEPLPVLSCTKHAGLVDSLAYFNKRIFSEDTTTYKIVERNCFAYATNHIDEGSIGYQNLYDKALISPMYTVFKTSGAIDDGFLFKLLKTEHYRQIFAANTNASVDRRGSLRWGDFKKIEIPLPSLQEQAAISAVIDVAEQEISSLEKQLAVLREEKRALMQQLLTGKRRVRVSVCEEETSAS</sequence>
<keyword evidence="6" id="KW-0255">Endonuclease</keyword>
<evidence type="ECO:0000313" key="7">
    <source>
        <dbReference type="Proteomes" id="UP001626593"/>
    </source>
</evidence>
<organism evidence="6 7">
    <name type="scientific">Aromatoleum evansii</name>
    <name type="common">Azoarcus evansii</name>
    <dbReference type="NCBI Taxonomy" id="59406"/>
    <lineage>
        <taxon>Bacteria</taxon>
        <taxon>Pseudomonadati</taxon>
        <taxon>Pseudomonadota</taxon>
        <taxon>Betaproteobacteria</taxon>
        <taxon>Rhodocyclales</taxon>
        <taxon>Rhodocyclaceae</taxon>
        <taxon>Aromatoleum</taxon>
    </lineage>
</organism>
<dbReference type="SUPFAM" id="SSF116734">
    <property type="entry name" value="DNA methylase specificity domain"/>
    <property type="match status" value="2"/>
</dbReference>
<dbReference type="InterPro" id="IPR044946">
    <property type="entry name" value="Restrct_endonuc_typeI_TRD_sf"/>
</dbReference>
<evidence type="ECO:0000256" key="4">
    <source>
        <dbReference type="SAM" id="Coils"/>
    </source>
</evidence>
<feature type="coiled-coil region" evidence="4">
    <location>
        <begin position="354"/>
        <end position="388"/>
    </location>
</feature>
<dbReference type="GO" id="GO:0004519">
    <property type="term" value="F:endonuclease activity"/>
    <property type="evidence" value="ECO:0007669"/>
    <property type="project" value="UniProtKB-KW"/>
</dbReference>
<dbReference type="CDD" id="cd17262">
    <property type="entry name" value="RMtype1_S_Aco12261I-TRD2-CR2"/>
    <property type="match status" value="1"/>
</dbReference>
<keyword evidence="4" id="KW-0175">Coiled coil</keyword>